<dbReference type="RefSeq" id="WP_004855082.1">
    <property type="nucleotide sequence ID" value="NZ_CACVBH010000002.1"/>
</dbReference>
<dbReference type="AlphaFoldDB" id="A0A380ZDH9"/>
<evidence type="ECO:0000256" key="1">
    <source>
        <dbReference type="ARBA" id="ARBA00022485"/>
    </source>
</evidence>
<dbReference type="Proteomes" id="UP000254950">
    <property type="component" value="Unassembled WGS sequence"/>
</dbReference>
<dbReference type="PROSITE" id="PS01230">
    <property type="entry name" value="TRMA_1"/>
    <property type="match status" value="1"/>
</dbReference>
<feature type="binding site" evidence="6">
    <location>
        <position position="292"/>
    </location>
    <ligand>
        <name>S-adenosyl-L-methionine</name>
        <dbReference type="ChEBI" id="CHEBI:59789"/>
    </ligand>
</feature>
<name>A0A380ZDH9_BARDO</name>
<evidence type="ECO:0000256" key="2">
    <source>
        <dbReference type="ARBA" id="ARBA00022603"/>
    </source>
</evidence>
<evidence type="ECO:0000256" key="4">
    <source>
        <dbReference type="ARBA" id="ARBA00022691"/>
    </source>
</evidence>
<gene>
    <name evidence="8" type="primary">rlmCD</name>
    <name evidence="8" type="ORF">NCTC12862_00319</name>
</gene>
<keyword evidence="2 6" id="KW-0489">Methyltransferase</keyword>
<feature type="active site" description="Nucleophile" evidence="6">
    <location>
        <position position="366"/>
    </location>
</feature>
<evidence type="ECO:0000256" key="7">
    <source>
        <dbReference type="PROSITE-ProRule" id="PRU10015"/>
    </source>
</evidence>
<comment type="similarity">
    <text evidence="6">Belongs to the class I-like SAM-binding methyltransferase superfamily. RNA M5U methyltransferase family.</text>
</comment>
<protein>
    <submittedName>
        <fullName evidence="8">23S rRNA (Uracil-C(5))-methyltransferase RlmCD</fullName>
        <ecNumber evidence="8">2.1.1.189</ecNumber>
    </submittedName>
</protein>
<dbReference type="GO" id="GO:0051539">
    <property type="term" value="F:4 iron, 4 sulfur cluster binding"/>
    <property type="evidence" value="ECO:0007669"/>
    <property type="project" value="UniProtKB-KW"/>
</dbReference>
<dbReference type="Pfam" id="PF05958">
    <property type="entry name" value="tRNA_U5-meth_tr"/>
    <property type="match status" value="1"/>
</dbReference>
<dbReference type="EC" id="2.1.1.189" evidence="8"/>
<dbReference type="PROSITE" id="PS51687">
    <property type="entry name" value="SAM_MT_RNA_M5U"/>
    <property type="match status" value="1"/>
</dbReference>
<feature type="active site" evidence="7">
    <location>
        <position position="366"/>
    </location>
</feature>
<dbReference type="Gene3D" id="2.40.50.1070">
    <property type="match status" value="1"/>
</dbReference>
<evidence type="ECO:0000256" key="5">
    <source>
        <dbReference type="ARBA" id="ARBA00023014"/>
    </source>
</evidence>
<dbReference type="InterPro" id="IPR029063">
    <property type="entry name" value="SAM-dependent_MTases_sf"/>
</dbReference>
<dbReference type="Gene3D" id="3.40.50.150">
    <property type="entry name" value="Vaccinia Virus protein VP39"/>
    <property type="match status" value="1"/>
</dbReference>
<keyword evidence="1" id="KW-0479">Metal-binding</keyword>
<dbReference type="STRING" id="33044.GCA_900005695_00454"/>
<feature type="binding site" evidence="6">
    <location>
        <position position="272"/>
    </location>
    <ligand>
        <name>S-adenosyl-L-methionine</name>
        <dbReference type="ChEBI" id="CHEBI:59789"/>
    </ligand>
</feature>
<keyword evidence="3 6" id="KW-0808">Transferase</keyword>
<feature type="binding site" evidence="6">
    <location>
        <position position="340"/>
    </location>
    <ligand>
        <name>S-adenosyl-L-methionine</name>
        <dbReference type="ChEBI" id="CHEBI:59789"/>
    </ligand>
</feature>
<reference evidence="8 9" key="1">
    <citation type="submission" date="2018-06" db="EMBL/GenBank/DDBJ databases">
        <authorList>
            <consortium name="Pathogen Informatics"/>
            <person name="Doyle S."/>
        </authorList>
    </citation>
    <scope>NUCLEOTIDE SEQUENCE [LARGE SCALE GENOMIC DNA]</scope>
    <source>
        <strain evidence="8 9">NCTC12862</strain>
    </source>
</reference>
<accession>A0A380ZDH9</accession>
<keyword evidence="4 6" id="KW-0949">S-adenosyl-L-methionine</keyword>
<dbReference type="GO" id="GO:0070475">
    <property type="term" value="P:rRNA base methylation"/>
    <property type="evidence" value="ECO:0007669"/>
    <property type="project" value="TreeGrafter"/>
</dbReference>
<evidence type="ECO:0000313" key="8">
    <source>
        <dbReference type="EMBL" id="SUV44570.1"/>
    </source>
</evidence>
<feature type="binding site" evidence="6">
    <location>
        <position position="245"/>
    </location>
    <ligand>
        <name>S-adenosyl-L-methionine</name>
        <dbReference type="ChEBI" id="CHEBI:59789"/>
    </ligand>
</feature>
<dbReference type="PANTHER" id="PTHR11061">
    <property type="entry name" value="RNA M5U METHYLTRANSFERASE"/>
    <property type="match status" value="1"/>
</dbReference>
<sequence>MSDSVIIDHIGANGYGVIKTLYGLVYVPFTLPGESAEISVHGKYGTLIALKEKSPERINSLCKHFGECGGCTLQHWHPDAYSMWKRQRVVDILKEYGLDIVVSPLVECKPYSRRRITLTASITRKGYRVGFNRHISHDVIALEECPVSRPELISKLNDIRMLCAFLSNHAKRFHITITHVENGFDVALNGCVVRNEFIRQKMVHAALSCGITRLSVEGEILIEQEKPLVSFGDVLVELPSGGFLQATYEAENIISDIILAHLKKVKNAADLFSGLGTFTLRMAKKVNVHAVENNEVALANLDSAARFATGLKKVTCEKRDLFRRPLSVKELERFECVIFDPPRAGAEEQVHELAKAKIPCVIAISCNPITFARDLSLLVAGGYAVEQITPIDQFLWSPHVEIVAVLSKRKAKTSWKL</sequence>
<dbReference type="GO" id="GO:0070041">
    <property type="term" value="F:rRNA (uridine-C5-)-methyltransferase activity"/>
    <property type="evidence" value="ECO:0007669"/>
    <property type="project" value="TreeGrafter"/>
</dbReference>
<evidence type="ECO:0000256" key="3">
    <source>
        <dbReference type="ARBA" id="ARBA00022679"/>
    </source>
</evidence>
<dbReference type="InterPro" id="IPR012340">
    <property type="entry name" value="NA-bd_OB-fold"/>
</dbReference>
<dbReference type="PANTHER" id="PTHR11061:SF49">
    <property type="entry name" value="23S RRNA (URACIL(1939)-C(5))-METHYLTRANSFERASE RLMD"/>
    <property type="match status" value="1"/>
</dbReference>
<dbReference type="SUPFAM" id="SSF53335">
    <property type="entry name" value="S-adenosyl-L-methionine-dependent methyltransferases"/>
    <property type="match status" value="1"/>
</dbReference>
<keyword evidence="1" id="KW-0004">4Fe-4S</keyword>
<keyword evidence="5" id="KW-0411">Iron-sulfur</keyword>
<dbReference type="EMBL" id="UFTF01000001">
    <property type="protein sequence ID" value="SUV44570.1"/>
    <property type="molecule type" value="Genomic_DNA"/>
</dbReference>
<dbReference type="OrthoDB" id="9804590at2"/>
<proteinExistence type="inferred from homology"/>
<keyword evidence="1" id="KW-0408">Iron</keyword>
<evidence type="ECO:0000313" key="9">
    <source>
        <dbReference type="Proteomes" id="UP000254950"/>
    </source>
</evidence>
<dbReference type="InterPro" id="IPR010280">
    <property type="entry name" value="U5_MeTrfase_fam"/>
</dbReference>
<dbReference type="InterPro" id="IPR030390">
    <property type="entry name" value="MeTrfase_TrmA_AS"/>
</dbReference>
<evidence type="ECO:0000256" key="6">
    <source>
        <dbReference type="PROSITE-ProRule" id="PRU01024"/>
    </source>
</evidence>
<dbReference type="Gene3D" id="2.40.50.140">
    <property type="entry name" value="Nucleic acid-binding proteins"/>
    <property type="match status" value="1"/>
</dbReference>
<organism evidence="8 9">
    <name type="scientific">Bartonella doshiae</name>
    <dbReference type="NCBI Taxonomy" id="33044"/>
    <lineage>
        <taxon>Bacteria</taxon>
        <taxon>Pseudomonadati</taxon>
        <taxon>Pseudomonadota</taxon>
        <taxon>Alphaproteobacteria</taxon>
        <taxon>Hyphomicrobiales</taxon>
        <taxon>Bartonellaceae</taxon>
        <taxon>Bartonella</taxon>
    </lineage>
</organism>